<organism evidence="1 2">
    <name type="scientific">Ohessyouella blattaphilus</name>
    <dbReference type="NCBI Taxonomy" id="2949333"/>
    <lineage>
        <taxon>Bacteria</taxon>
        <taxon>Bacillati</taxon>
        <taxon>Bacillota</taxon>
        <taxon>Clostridia</taxon>
        <taxon>Lachnospirales</taxon>
        <taxon>Lachnospiraceae</taxon>
        <taxon>Ohessyouella</taxon>
    </lineage>
</organism>
<evidence type="ECO:0000313" key="2">
    <source>
        <dbReference type="Proteomes" id="UP001523565"/>
    </source>
</evidence>
<protein>
    <submittedName>
        <fullName evidence="1">SatD family protein</fullName>
    </submittedName>
</protein>
<dbReference type="RefSeq" id="WP_262068379.1">
    <property type="nucleotide sequence ID" value="NZ_JAMXOC010000003.1"/>
</dbReference>
<comment type="caution">
    <text evidence="1">The sequence shown here is derived from an EMBL/GenBank/DDBJ whole genome shotgun (WGS) entry which is preliminary data.</text>
</comment>
<dbReference type="Proteomes" id="UP001523565">
    <property type="component" value="Unassembled WGS sequence"/>
</dbReference>
<dbReference type="Pfam" id="PF16264">
    <property type="entry name" value="SatD"/>
    <property type="match status" value="1"/>
</dbReference>
<accession>A0ABT1EIG2</accession>
<keyword evidence="2" id="KW-1185">Reference proteome</keyword>
<dbReference type="EMBL" id="JAMZFV010000003">
    <property type="protein sequence ID" value="MCP1109471.1"/>
    <property type="molecule type" value="Genomic_DNA"/>
</dbReference>
<proteinExistence type="predicted"/>
<reference evidence="1 2" key="1">
    <citation type="journal article" date="2022" name="Genome Biol. Evol.">
        <title>Host diet, physiology and behaviors set the stage for Lachnospiraceae cladogenesis.</title>
        <authorList>
            <person name="Vera-Ponce De Leon A."/>
            <person name="Schneider M."/>
            <person name="Jahnes B.C."/>
            <person name="Sadowski V."/>
            <person name="Camuy-Velez L.A."/>
            <person name="Duan J."/>
            <person name="Sabree Z.L."/>
        </authorList>
    </citation>
    <scope>NUCLEOTIDE SEQUENCE [LARGE SCALE GENOMIC DNA]</scope>
    <source>
        <strain evidence="1 2">PAL227</strain>
    </source>
</reference>
<evidence type="ECO:0000313" key="1">
    <source>
        <dbReference type="EMBL" id="MCP1109471.1"/>
    </source>
</evidence>
<name>A0ABT1EIG2_9FIRM</name>
<sequence>MFFFDFNPYIAIIGDIMQSKKIVDRECVQKKMVQTLAKINKKYTDDIAAKFTITLGDEFQGLLSSGINVLKIITEIENELDDVDIRFGIGVGDITTPINREIAIGADGPGYYQARRAIDYLKKSEKKKESGKANIRLAIDGKEQEMTELVNVIFSLMTAMKLSWTARQREVVWKMLQNSTSQVEVASELGIRQSSVQKSLANANFYTYKEAYLTVGKVLGEIRREHV</sequence>
<dbReference type="InterPro" id="IPR032580">
    <property type="entry name" value="SatD"/>
</dbReference>
<gene>
    <name evidence="1" type="ORF">NK118_04305</name>
</gene>